<dbReference type="GO" id="GO:0043165">
    <property type="term" value="P:Gram-negative-bacterium-type cell outer membrane assembly"/>
    <property type="evidence" value="ECO:0007669"/>
    <property type="project" value="InterPro"/>
</dbReference>
<dbReference type="Pfam" id="PF04390">
    <property type="entry name" value="LptE"/>
    <property type="match status" value="1"/>
</dbReference>
<reference evidence="2 3" key="1">
    <citation type="submission" date="2016-11" db="EMBL/GenBank/DDBJ databases">
        <authorList>
            <person name="Jaros S."/>
            <person name="Januszkiewicz K."/>
            <person name="Wedrychowicz H."/>
        </authorList>
    </citation>
    <scope>NUCLEOTIDE SEQUENCE [LARGE SCALE GENOMIC DNA]</scope>
    <source>
        <strain evidence="2 3">DSM 29589</strain>
    </source>
</reference>
<dbReference type="EMBL" id="FRBR01000008">
    <property type="protein sequence ID" value="SHM00921.1"/>
    <property type="molecule type" value="Genomic_DNA"/>
</dbReference>
<proteinExistence type="predicted"/>
<sequence length="168" mass="17779">MSSFDRRTFLTGACSALTAPALAGCGFTPAYAPGGAATRLRNAVSIMEPDDRAGYLMTRELEDRLGRASMPRYDLIYSLDLISQPVAISTSNIVMRYNLLGEGTYVLRDRDSGAVVLSGTVDSFTSFSASGSTVATQAAERDAEERLITILADQMVARLIAGSAGLPA</sequence>
<dbReference type="Gene3D" id="3.30.160.150">
    <property type="entry name" value="Lipoprotein like domain"/>
    <property type="match status" value="1"/>
</dbReference>
<accession>A0A1M7FA40</accession>
<protein>
    <submittedName>
        <fullName evidence="2">LPS-assembly lipoprotein</fullName>
    </submittedName>
</protein>
<feature type="chain" id="PRO_5012229629" evidence="1">
    <location>
        <begin position="24"/>
        <end position="168"/>
    </location>
</feature>
<feature type="signal peptide" evidence="1">
    <location>
        <begin position="1"/>
        <end position="23"/>
    </location>
</feature>
<keyword evidence="2" id="KW-0449">Lipoprotein</keyword>
<dbReference type="PROSITE" id="PS51257">
    <property type="entry name" value="PROKAR_LIPOPROTEIN"/>
    <property type="match status" value="1"/>
</dbReference>
<dbReference type="AlphaFoldDB" id="A0A1M7FA40"/>
<gene>
    <name evidence="2" type="ORF">SAMN05444398_108147</name>
</gene>
<dbReference type="GO" id="GO:0019867">
    <property type="term" value="C:outer membrane"/>
    <property type="evidence" value="ECO:0007669"/>
    <property type="project" value="InterPro"/>
</dbReference>
<organism evidence="2 3">
    <name type="scientific">Roseovarius pacificus</name>
    <dbReference type="NCBI Taxonomy" id="337701"/>
    <lineage>
        <taxon>Bacteria</taxon>
        <taxon>Pseudomonadati</taxon>
        <taxon>Pseudomonadota</taxon>
        <taxon>Alphaproteobacteria</taxon>
        <taxon>Rhodobacterales</taxon>
        <taxon>Roseobacteraceae</taxon>
        <taxon>Roseovarius</taxon>
    </lineage>
</organism>
<dbReference type="RefSeq" id="WP_073035439.1">
    <property type="nucleotide sequence ID" value="NZ_BMLR01000009.1"/>
</dbReference>
<dbReference type="InterPro" id="IPR007485">
    <property type="entry name" value="LPS_assembly_LptE"/>
</dbReference>
<keyword evidence="3" id="KW-1185">Reference proteome</keyword>
<name>A0A1M7FA40_9RHOB</name>
<dbReference type="Proteomes" id="UP000183974">
    <property type="component" value="Unassembled WGS sequence"/>
</dbReference>
<evidence type="ECO:0000256" key="1">
    <source>
        <dbReference type="SAM" id="SignalP"/>
    </source>
</evidence>
<keyword evidence="1" id="KW-0732">Signal</keyword>
<dbReference type="PROSITE" id="PS51318">
    <property type="entry name" value="TAT"/>
    <property type="match status" value="1"/>
</dbReference>
<dbReference type="STRING" id="337701.SAMN05444398_108147"/>
<dbReference type="InterPro" id="IPR006311">
    <property type="entry name" value="TAT_signal"/>
</dbReference>
<dbReference type="OrthoDB" id="7629596at2"/>
<evidence type="ECO:0000313" key="2">
    <source>
        <dbReference type="EMBL" id="SHM00921.1"/>
    </source>
</evidence>
<evidence type="ECO:0000313" key="3">
    <source>
        <dbReference type="Proteomes" id="UP000183974"/>
    </source>
</evidence>